<dbReference type="Proteomes" id="UP001286456">
    <property type="component" value="Unassembled WGS sequence"/>
</dbReference>
<evidence type="ECO:0000313" key="1">
    <source>
        <dbReference type="EMBL" id="KAK3334211.1"/>
    </source>
</evidence>
<gene>
    <name evidence="1" type="ORF">B0T19DRAFT_399797</name>
</gene>
<name>A0AAE0IZI4_9PEZI</name>
<evidence type="ECO:0000313" key="2">
    <source>
        <dbReference type="Proteomes" id="UP001286456"/>
    </source>
</evidence>
<dbReference type="AlphaFoldDB" id="A0AAE0IZI4"/>
<reference evidence="1" key="2">
    <citation type="submission" date="2023-06" db="EMBL/GenBank/DDBJ databases">
        <authorList>
            <consortium name="Lawrence Berkeley National Laboratory"/>
            <person name="Haridas S."/>
            <person name="Hensen N."/>
            <person name="Bonometti L."/>
            <person name="Westerberg I."/>
            <person name="Brannstrom I.O."/>
            <person name="Guillou S."/>
            <person name="Cros-Aarteil S."/>
            <person name="Calhoun S."/>
            <person name="Kuo A."/>
            <person name="Mondo S."/>
            <person name="Pangilinan J."/>
            <person name="Riley R."/>
            <person name="Labutti K."/>
            <person name="Andreopoulos B."/>
            <person name="Lipzen A."/>
            <person name="Chen C."/>
            <person name="Yanf M."/>
            <person name="Daum C."/>
            <person name="Ng V."/>
            <person name="Clum A."/>
            <person name="Steindorff A."/>
            <person name="Ohm R."/>
            <person name="Martin F."/>
            <person name="Silar P."/>
            <person name="Natvig D."/>
            <person name="Lalanne C."/>
            <person name="Gautier V."/>
            <person name="Ament-Velasquez S.L."/>
            <person name="Kruys A."/>
            <person name="Hutchinson M.I."/>
            <person name="Powell A.J."/>
            <person name="Barry K."/>
            <person name="Miller A.N."/>
            <person name="Grigoriev I.V."/>
            <person name="Debuchy R."/>
            <person name="Gladieux P."/>
            <person name="Thoren M.H."/>
            <person name="Johannesson H."/>
        </authorList>
    </citation>
    <scope>NUCLEOTIDE SEQUENCE</scope>
    <source>
        <strain evidence="1">SMH4131-1</strain>
    </source>
</reference>
<dbReference type="EMBL" id="JAUEPO010000002">
    <property type="protein sequence ID" value="KAK3334211.1"/>
    <property type="molecule type" value="Genomic_DNA"/>
</dbReference>
<proteinExistence type="predicted"/>
<organism evidence="1 2">
    <name type="scientific">Cercophora scortea</name>
    <dbReference type="NCBI Taxonomy" id="314031"/>
    <lineage>
        <taxon>Eukaryota</taxon>
        <taxon>Fungi</taxon>
        <taxon>Dikarya</taxon>
        <taxon>Ascomycota</taxon>
        <taxon>Pezizomycotina</taxon>
        <taxon>Sordariomycetes</taxon>
        <taxon>Sordariomycetidae</taxon>
        <taxon>Sordariales</taxon>
        <taxon>Lasiosphaeriaceae</taxon>
        <taxon>Cercophora</taxon>
    </lineage>
</organism>
<comment type="caution">
    <text evidence="1">The sequence shown here is derived from an EMBL/GenBank/DDBJ whole genome shotgun (WGS) entry which is preliminary data.</text>
</comment>
<keyword evidence="2" id="KW-1185">Reference proteome</keyword>
<reference evidence="1" key="1">
    <citation type="journal article" date="2023" name="Mol. Phylogenet. Evol.">
        <title>Genome-scale phylogeny and comparative genomics of the fungal order Sordariales.</title>
        <authorList>
            <person name="Hensen N."/>
            <person name="Bonometti L."/>
            <person name="Westerberg I."/>
            <person name="Brannstrom I.O."/>
            <person name="Guillou S."/>
            <person name="Cros-Aarteil S."/>
            <person name="Calhoun S."/>
            <person name="Haridas S."/>
            <person name="Kuo A."/>
            <person name="Mondo S."/>
            <person name="Pangilinan J."/>
            <person name="Riley R."/>
            <person name="LaButti K."/>
            <person name="Andreopoulos B."/>
            <person name="Lipzen A."/>
            <person name="Chen C."/>
            <person name="Yan M."/>
            <person name="Daum C."/>
            <person name="Ng V."/>
            <person name="Clum A."/>
            <person name="Steindorff A."/>
            <person name="Ohm R.A."/>
            <person name="Martin F."/>
            <person name="Silar P."/>
            <person name="Natvig D.O."/>
            <person name="Lalanne C."/>
            <person name="Gautier V."/>
            <person name="Ament-Velasquez S.L."/>
            <person name="Kruys A."/>
            <person name="Hutchinson M.I."/>
            <person name="Powell A.J."/>
            <person name="Barry K."/>
            <person name="Miller A.N."/>
            <person name="Grigoriev I.V."/>
            <person name="Debuchy R."/>
            <person name="Gladieux P."/>
            <person name="Hiltunen Thoren M."/>
            <person name="Johannesson H."/>
        </authorList>
    </citation>
    <scope>NUCLEOTIDE SEQUENCE</scope>
    <source>
        <strain evidence="1">SMH4131-1</strain>
    </source>
</reference>
<accession>A0AAE0IZI4</accession>
<sequence>MDINFDDAIAILMEELGLPDKTSTTYVVECFKEYAEHLLEPSPNAVEPPFAHVESVARYYEGTSEWCVEYERYDISKEEKECWSWSMHAARFVHFTTGHPNLFARTVPTRDTVKQMWQILCLLRSLWKMKDQPVDEADADAVAKRAAREKMRKVLVIAMDANVSCLRPIIHLAWDLHYIMVNSCTSSHMNSCVLSLGLLVWNFLKPSLKGINANNLLVKRLRAIYPVVSLM</sequence>
<protein>
    <submittedName>
        <fullName evidence="1">Uncharacterized protein</fullName>
    </submittedName>
</protein>